<dbReference type="EMBL" id="CP137852">
    <property type="protein sequence ID" value="WPB84298.1"/>
    <property type="molecule type" value="Genomic_DNA"/>
</dbReference>
<dbReference type="RefSeq" id="WP_318648254.1">
    <property type="nucleotide sequence ID" value="NZ_CP137852.1"/>
</dbReference>
<comment type="similarity">
    <text evidence="1">Belongs to the thioredoxin family. DsbA subfamily.</text>
</comment>
<dbReference type="InterPro" id="IPR036249">
    <property type="entry name" value="Thioredoxin-like_sf"/>
</dbReference>
<reference evidence="5 6" key="1">
    <citation type="submission" date="2023-11" db="EMBL/GenBank/DDBJ databases">
        <title>Arctic aerobic anoxygenic photoheterotroph Sediminicoccus rosea KRV36 adapts its photosynthesis to long days of polar summer.</title>
        <authorList>
            <person name="Tomasch J."/>
            <person name="Kopejtka K."/>
            <person name="Bily T."/>
            <person name="Gardiner A.T."/>
            <person name="Gardian Z."/>
            <person name="Shivaramu S."/>
            <person name="Koblizek M."/>
            <person name="Engelhardt F."/>
            <person name="Kaftan D."/>
        </authorList>
    </citation>
    <scope>NUCLEOTIDE SEQUENCE [LARGE SCALE GENOMIC DNA]</scope>
    <source>
        <strain evidence="5 6">R-30</strain>
    </source>
</reference>
<evidence type="ECO:0000256" key="3">
    <source>
        <dbReference type="SAM" id="SignalP"/>
    </source>
</evidence>
<feature type="domain" description="Thioredoxin-like fold" evidence="4">
    <location>
        <begin position="36"/>
        <end position="199"/>
    </location>
</feature>
<feature type="signal peptide" evidence="3">
    <location>
        <begin position="1"/>
        <end position="21"/>
    </location>
</feature>
<protein>
    <submittedName>
        <fullName evidence="5">Thioredoxin domain-containing protein</fullName>
    </submittedName>
</protein>
<organism evidence="5 6">
    <name type="scientific">Sediminicoccus rosea</name>
    <dbReference type="NCBI Taxonomy" id="1225128"/>
    <lineage>
        <taxon>Bacteria</taxon>
        <taxon>Pseudomonadati</taxon>
        <taxon>Pseudomonadota</taxon>
        <taxon>Alphaproteobacteria</taxon>
        <taxon>Acetobacterales</taxon>
        <taxon>Roseomonadaceae</taxon>
        <taxon>Sediminicoccus</taxon>
    </lineage>
</organism>
<dbReference type="PANTHER" id="PTHR13887">
    <property type="entry name" value="GLUTATHIONE S-TRANSFERASE KAPPA"/>
    <property type="match status" value="1"/>
</dbReference>
<dbReference type="PANTHER" id="PTHR13887:SF56">
    <property type="entry name" value="THIOREDOXIN-LIKE REDUCTASE RV2466C"/>
    <property type="match status" value="1"/>
</dbReference>
<dbReference type="Gene3D" id="3.40.30.10">
    <property type="entry name" value="Glutaredoxin"/>
    <property type="match status" value="1"/>
</dbReference>
<proteinExistence type="inferred from homology"/>
<gene>
    <name evidence="5" type="ORF">R9Z33_19645</name>
</gene>
<keyword evidence="3" id="KW-0732">Signal</keyword>
<feature type="chain" id="PRO_5045977248" evidence="3">
    <location>
        <begin position="22"/>
        <end position="203"/>
    </location>
</feature>
<sequence length="203" mass="22229">MQITRRSLGIIAAGAPGLALAQGAAQPADPRLGARSTGQATAPVTVLEFFSLTCGHCAAFHNQVWPRVKLELVNTGRIRMVWRDFPLDGVALAAAAVARALPEDRYEAFIATLFQTQDRWAFAQGRQIDELARIAALAGMDRARFDAVLADEALRRGILESRMAAEREFQIRATPSFAFNGRLHSGNLPFEQFARLVQDAPRT</sequence>
<accession>A0ABZ0PF16</accession>
<evidence type="ECO:0000313" key="5">
    <source>
        <dbReference type="EMBL" id="WPB84298.1"/>
    </source>
</evidence>
<evidence type="ECO:0000313" key="6">
    <source>
        <dbReference type="Proteomes" id="UP001305521"/>
    </source>
</evidence>
<keyword evidence="2" id="KW-0676">Redox-active center</keyword>
<evidence type="ECO:0000256" key="2">
    <source>
        <dbReference type="ARBA" id="ARBA00023284"/>
    </source>
</evidence>
<dbReference type="Proteomes" id="UP001305521">
    <property type="component" value="Chromosome"/>
</dbReference>
<dbReference type="SUPFAM" id="SSF52833">
    <property type="entry name" value="Thioredoxin-like"/>
    <property type="match status" value="1"/>
</dbReference>
<dbReference type="InterPro" id="IPR017937">
    <property type="entry name" value="Thioredoxin_CS"/>
</dbReference>
<evidence type="ECO:0000259" key="4">
    <source>
        <dbReference type="Pfam" id="PF13462"/>
    </source>
</evidence>
<name>A0ABZ0PF16_9PROT</name>
<dbReference type="Pfam" id="PF13462">
    <property type="entry name" value="Thioredoxin_4"/>
    <property type="match status" value="1"/>
</dbReference>
<dbReference type="PROSITE" id="PS00194">
    <property type="entry name" value="THIOREDOXIN_1"/>
    <property type="match status" value="1"/>
</dbReference>
<evidence type="ECO:0000256" key="1">
    <source>
        <dbReference type="ARBA" id="ARBA00005791"/>
    </source>
</evidence>
<dbReference type="InterPro" id="IPR012336">
    <property type="entry name" value="Thioredoxin-like_fold"/>
</dbReference>
<keyword evidence="6" id="KW-1185">Reference proteome</keyword>